<comment type="caution">
    <text evidence="1">The sequence shown here is derived from an EMBL/GenBank/DDBJ whole genome shotgun (WGS) entry which is preliminary data.</text>
</comment>
<name>F1ZAR1_9SPHN</name>
<dbReference type="InParanoid" id="F1ZAR1"/>
<sequence>MFPHSVLRAPAGTKVSFVHANAIRNWRCRHAKWPSILRTAYRLGGALTLV</sequence>
<proteinExistence type="predicted"/>
<evidence type="ECO:0000313" key="1">
    <source>
        <dbReference type="EMBL" id="EGD58303.1"/>
    </source>
</evidence>
<dbReference type="AlphaFoldDB" id="F1ZAR1"/>
<protein>
    <submittedName>
        <fullName evidence="1">Uncharacterized protein</fullName>
    </submittedName>
</protein>
<evidence type="ECO:0000313" key="2">
    <source>
        <dbReference type="Proteomes" id="UP000004728"/>
    </source>
</evidence>
<dbReference type="STRING" id="983920.Y88_0357"/>
<dbReference type="EMBL" id="AEWJ01000043">
    <property type="protein sequence ID" value="EGD58303.1"/>
    <property type="molecule type" value="Genomic_DNA"/>
</dbReference>
<gene>
    <name evidence="1" type="ORF">Y88_0357</name>
</gene>
<dbReference type="Proteomes" id="UP000004728">
    <property type="component" value="Unassembled WGS sequence"/>
</dbReference>
<organism evidence="1 2">
    <name type="scientific">Novosphingobium nitrogenifigens DSM 19370</name>
    <dbReference type="NCBI Taxonomy" id="983920"/>
    <lineage>
        <taxon>Bacteria</taxon>
        <taxon>Pseudomonadati</taxon>
        <taxon>Pseudomonadota</taxon>
        <taxon>Alphaproteobacteria</taxon>
        <taxon>Sphingomonadales</taxon>
        <taxon>Sphingomonadaceae</taxon>
        <taxon>Novosphingobium</taxon>
    </lineage>
</organism>
<dbReference type="HOGENOM" id="CLU_3120483_0_0_5"/>
<keyword evidence="2" id="KW-1185">Reference proteome</keyword>
<reference evidence="1 2" key="1">
    <citation type="journal article" date="2012" name="J. Bacteriol.">
        <title>Draft Genome Sequence of Novosphingobium nitrogenifigens Y88T.</title>
        <authorList>
            <person name="Strabala T.J."/>
            <person name="Macdonald L."/>
            <person name="Liu V."/>
            <person name="Smit A.M."/>
        </authorList>
    </citation>
    <scope>NUCLEOTIDE SEQUENCE [LARGE SCALE GENOMIC DNA]</scope>
    <source>
        <strain evidence="1 2">DSM 19370</strain>
    </source>
</reference>
<accession>F1ZAR1</accession>